<proteinExistence type="predicted"/>
<dbReference type="EMBL" id="JBHSDT010000004">
    <property type="protein sequence ID" value="MFC4403217.1"/>
    <property type="molecule type" value="Genomic_DNA"/>
</dbReference>
<keyword evidence="1" id="KW-0812">Transmembrane</keyword>
<comment type="caution">
    <text evidence="2">The sequence shown here is derived from an EMBL/GenBank/DDBJ whole genome shotgun (WGS) entry which is preliminary data.</text>
</comment>
<accession>A0ABV8WVC2</accession>
<gene>
    <name evidence="2" type="ORF">ACFOY7_09015</name>
</gene>
<keyword evidence="1" id="KW-0472">Membrane</keyword>
<dbReference type="Proteomes" id="UP001595882">
    <property type="component" value="Unassembled WGS sequence"/>
</dbReference>
<reference evidence="3" key="1">
    <citation type="journal article" date="2019" name="Int. J. Syst. Evol. Microbiol.">
        <title>The Global Catalogue of Microorganisms (GCM) 10K type strain sequencing project: providing services to taxonomists for standard genome sequencing and annotation.</title>
        <authorList>
            <consortium name="The Broad Institute Genomics Platform"/>
            <consortium name="The Broad Institute Genome Sequencing Center for Infectious Disease"/>
            <person name="Wu L."/>
            <person name="Ma J."/>
        </authorList>
    </citation>
    <scope>NUCLEOTIDE SEQUENCE [LARGE SCALE GENOMIC DNA]</scope>
    <source>
        <strain evidence="3">CCUG 37865</strain>
    </source>
</reference>
<dbReference type="RefSeq" id="WP_390251535.1">
    <property type="nucleotide sequence ID" value="NZ_JBHSDT010000004.1"/>
</dbReference>
<organism evidence="2 3">
    <name type="scientific">Gracilibacillus xinjiangensis</name>
    <dbReference type="NCBI Taxonomy" id="1193282"/>
    <lineage>
        <taxon>Bacteria</taxon>
        <taxon>Bacillati</taxon>
        <taxon>Bacillota</taxon>
        <taxon>Bacilli</taxon>
        <taxon>Bacillales</taxon>
        <taxon>Bacillaceae</taxon>
        <taxon>Gracilibacillus</taxon>
    </lineage>
</organism>
<protein>
    <submittedName>
        <fullName evidence="2">GDYXXLXY domain-containing protein</fullName>
    </submittedName>
</protein>
<evidence type="ECO:0000313" key="2">
    <source>
        <dbReference type="EMBL" id="MFC4403217.1"/>
    </source>
</evidence>
<name>A0ABV8WVC2_9BACI</name>
<dbReference type="InterPro" id="IPR025833">
    <property type="entry name" value="GDYXXLXY"/>
</dbReference>
<evidence type="ECO:0000256" key="1">
    <source>
        <dbReference type="SAM" id="Phobius"/>
    </source>
</evidence>
<keyword evidence="1" id="KW-1133">Transmembrane helix</keyword>
<sequence length="166" mass="18915">MKRILFYVIVGLQALFLVGMSVAFYLIDLVGEEAKLKTLPVDPQDPFYGDYLTLRYEAEEIDPVKWKISSEMESGDKVFVTLAENEDGIYQVEEVTAEPPGISSGQVMLTGFYQYYSDFENLYYVDYGLNRYYIEDNTGLEIEQSGELIVTVAIAPWGQKKIVTIE</sequence>
<dbReference type="Pfam" id="PF14345">
    <property type="entry name" value="GDYXXLXY"/>
    <property type="match status" value="1"/>
</dbReference>
<evidence type="ECO:0000313" key="3">
    <source>
        <dbReference type="Proteomes" id="UP001595882"/>
    </source>
</evidence>
<feature type="transmembrane region" description="Helical" evidence="1">
    <location>
        <begin position="6"/>
        <end position="27"/>
    </location>
</feature>
<keyword evidence="3" id="KW-1185">Reference proteome</keyword>